<dbReference type="EMBL" id="JBANAX010000466">
    <property type="protein sequence ID" value="KAL1207756.1"/>
    <property type="molecule type" value="Genomic_DNA"/>
</dbReference>
<dbReference type="AlphaFoldDB" id="A0ABD1ANR2"/>
<reference evidence="2 3" key="1">
    <citation type="submission" date="2024-04" db="EMBL/GenBank/DDBJ databases">
        <title>Genome assembly C_amara_ONT_v2.</title>
        <authorList>
            <person name="Yant L."/>
            <person name="Moore C."/>
            <person name="Slenker M."/>
        </authorList>
    </citation>
    <scope>NUCLEOTIDE SEQUENCE [LARGE SCALE GENOMIC DNA]</scope>
    <source>
        <tissue evidence="2">Leaf</tissue>
    </source>
</reference>
<dbReference type="InterPro" id="IPR002156">
    <property type="entry name" value="RNaseH_domain"/>
</dbReference>
<keyword evidence="3" id="KW-1185">Reference proteome</keyword>
<evidence type="ECO:0000313" key="2">
    <source>
        <dbReference type="EMBL" id="KAL1207756.1"/>
    </source>
</evidence>
<gene>
    <name evidence="2" type="ORF">V5N11_000488</name>
</gene>
<protein>
    <recommendedName>
        <fullName evidence="1">RNase H type-1 domain-containing protein</fullName>
    </recommendedName>
</protein>
<organism evidence="2 3">
    <name type="scientific">Cardamine amara subsp. amara</name>
    <dbReference type="NCBI Taxonomy" id="228776"/>
    <lineage>
        <taxon>Eukaryota</taxon>
        <taxon>Viridiplantae</taxon>
        <taxon>Streptophyta</taxon>
        <taxon>Embryophyta</taxon>
        <taxon>Tracheophyta</taxon>
        <taxon>Spermatophyta</taxon>
        <taxon>Magnoliopsida</taxon>
        <taxon>eudicotyledons</taxon>
        <taxon>Gunneridae</taxon>
        <taxon>Pentapetalae</taxon>
        <taxon>rosids</taxon>
        <taxon>malvids</taxon>
        <taxon>Brassicales</taxon>
        <taxon>Brassicaceae</taxon>
        <taxon>Cardamineae</taxon>
        <taxon>Cardamine</taxon>
    </lineage>
</organism>
<comment type="caution">
    <text evidence="2">The sequence shown here is derived from an EMBL/GenBank/DDBJ whole genome shotgun (WGS) entry which is preliminary data.</text>
</comment>
<dbReference type="Proteomes" id="UP001558713">
    <property type="component" value="Unassembled WGS sequence"/>
</dbReference>
<dbReference type="PANTHER" id="PTHR47074">
    <property type="entry name" value="BNAC02G40300D PROTEIN"/>
    <property type="match status" value="1"/>
</dbReference>
<evidence type="ECO:0000313" key="3">
    <source>
        <dbReference type="Proteomes" id="UP001558713"/>
    </source>
</evidence>
<proteinExistence type="predicted"/>
<accession>A0ABD1ANR2</accession>
<name>A0ABD1ANR2_CARAN</name>
<dbReference type="InterPro" id="IPR052929">
    <property type="entry name" value="RNase_H-like_EbsB-rel"/>
</dbReference>
<dbReference type="Pfam" id="PF13456">
    <property type="entry name" value="RVT_3"/>
    <property type="match status" value="1"/>
</dbReference>
<sequence length="296" mass="33709">MNVETLCPSCHLGPETVCHVLFLCPMASHAWTVANLPFHWSAFSQSSIFINLHHLLACCEITMISIAVRRAFPWVLWHIWKARNYFNFERSRISIESLVEQAYEEADDWFMSNGSQEHIQAAEASTSTITRKWEPPPPTFTKCSIGSDWCLRSSSSGVAWLLRDHLGNPLFHSRRSFSNIRSTLEAELLSLLWATENLGNMSQSKVIFELASEQVIKAVESPSRFMDQGPLLSEINYHLNKLAEWKIIFSPQICIVPAGRIARSVISEQRHQSYITRGAPSWLRALILSEKAYTNT</sequence>
<dbReference type="CDD" id="cd06222">
    <property type="entry name" value="RNase_H_like"/>
    <property type="match status" value="1"/>
</dbReference>
<dbReference type="PANTHER" id="PTHR47074:SF11">
    <property type="entry name" value="REVERSE TRANSCRIPTASE-LIKE PROTEIN"/>
    <property type="match status" value="1"/>
</dbReference>
<evidence type="ECO:0000259" key="1">
    <source>
        <dbReference type="Pfam" id="PF13456"/>
    </source>
</evidence>
<feature type="domain" description="RNase H type-1" evidence="1">
    <location>
        <begin position="152"/>
        <end position="263"/>
    </location>
</feature>
<dbReference type="InterPro" id="IPR044730">
    <property type="entry name" value="RNase_H-like_dom_plant"/>
</dbReference>